<reference evidence="12 13" key="1">
    <citation type="submission" date="2013-03" db="EMBL/GenBank/DDBJ databases">
        <title>The Genome Sequence of Cladophialophora psammophila CBS 110553.</title>
        <authorList>
            <consortium name="The Broad Institute Genomics Platform"/>
            <person name="Cuomo C."/>
            <person name="de Hoog S."/>
            <person name="Gorbushina A."/>
            <person name="Walker B."/>
            <person name="Young S.K."/>
            <person name="Zeng Q."/>
            <person name="Gargeya S."/>
            <person name="Fitzgerald M."/>
            <person name="Haas B."/>
            <person name="Abouelleil A."/>
            <person name="Allen A.W."/>
            <person name="Alvarado L."/>
            <person name="Arachchi H.M."/>
            <person name="Berlin A.M."/>
            <person name="Chapman S.B."/>
            <person name="Gainer-Dewar J."/>
            <person name="Goldberg J."/>
            <person name="Griggs A."/>
            <person name="Gujja S."/>
            <person name="Hansen M."/>
            <person name="Howarth C."/>
            <person name="Imamovic A."/>
            <person name="Ireland A."/>
            <person name="Larimer J."/>
            <person name="McCowan C."/>
            <person name="Murphy C."/>
            <person name="Pearson M."/>
            <person name="Poon T.W."/>
            <person name="Priest M."/>
            <person name="Roberts A."/>
            <person name="Saif S."/>
            <person name="Shea T."/>
            <person name="Sisk P."/>
            <person name="Sykes S."/>
            <person name="Wortman J."/>
            <person name="Nusbaum C."/>
            <person name="Birren B."/>
        </authorList>
    </citation>
    <scope>NUCLEOTIDE SEQUENCE [LARGE SCALE GENOMIC DNA]</scope>
    <source>
        <strain evidence="12 13">CBS 110553</strain>
    </source>
</reference>
<accession>W9XA60</accession>
<dbReference type="EC" id="2.7.11.1" evidence="1"/>
<evidence type="ECO:0000259" key="11">
    <source>
        <dbReference type="PROSITE" id="PS50011"/>
    </source>
</evidence>
<dbReference type="PROSITE" id="PS50011">
    <property type="entry name" value="PROTEIN_KINASE_DOM"/>
    <property type="match status" value="1"/>
</dbReference>
<feature type="binding site" evidence="9">
    <location>
        <position position="68"/>
    </location>
    <ligand>
        <name>ATP</name>
        <dbReference type="ChEBI" id="CHEBI:30616"/>
    </ligand>
</feature>
<evidence type="ECO:0000256" key="9">
    <source>
        <dbReference type="PROSITE-ProRule" id="PRU10141"/>
    </source>
</evidence>
<dbReference type="Gene3D" id="1.10.510.10">
    <property type="entry name" value="Transferase(Phosphotransferase) domain 1"/>
    <property type="match status" value="1"/>
</dbReference>
<comment type="caution">
    <text evidence="12">The sequence shown here is derived from an EMBL/GenBank/DDBJ whole genome shotgun (WGS) entry which is preliminary data.</text>
</comment>
<dbReference type="GO" id="GO:0004674">
    <property type="term" value="F:protein serine/threonine kinase activity"/>
    <property type="evidence" value="ECO:0007669"/>
    <property type="project" value="UniProtKB-KW"/>
</dbReference>
<dbReference type="STRING" id="1182543.W9XA60"/>
<dbReference type="GeneID" id="19187252"/>
<dbReference type="SMART" id="SM00220">
    <property type="entry name" value="S_TKc"/>
    <property type="match status" value="1"/>
</dbReference>
<dbReference type="SUPFAM" id="SSF56112">
    <property type="entry name" value="Protein kinase-like (PK-like)"/>
    <property type="match status" value="1"/>
</dbReference>
<evidence type="ECO:0000313" key="12">
    <source>
        <dbReference type="EMBL" id="EXJ74225.1"/>
    </source>
</evidence>
<comment type="catalytic activity">
    <reaction evidence="7">
        <text>L-threonyl-[protein] + ATP = O-phospho-L-threonyl-[protein] + ADP + H(+)</text>
        <dbReference type="Rhea" id="RHEA:46608"/>
        <dbReference type="Rhea" id="RHEA-COMP:11060"/>
        <dbReference type="Rhea" id="RHEA-COMP:11605"/>
        <dbReference type="ChEBI" id="CHEBI:15378"/>
        <dbReference type="ChEBI" id="CHEBI:30013"/>
        <dbReference type="ChEBI" id="CHEBI:30616"/>
        <dbReference type="ChEBI" id="CHEBI:61977"/>
        <dbReference type="ChEBI" id="CHEBI:456216"/>
        <dbReference type="EC" id="2.7.11.1"/>
    </reaction>
</comment>
<evidence type="ECO:0000256" key="7">
    <source>
        <dbReference type="ARBA" id="ARBA00047899"/>
    </source>
</evidence>
<evidence type="ECO:0000256" key="6">
    <source>
        <dbReference type="ARBA" id="ARBA00022840"/>
    </source>
</evidence>
<feature type="domain" description="Protein kinase" evidence="11">
    <location>
        <begin position="40"/>
        <end position="272"/>
    </location>
</feature>
<evidence type="ECO:0000256" key="2">
    <source>
        <dbReference type="ARBA" id="ARBA00022527"/>
    </source>
</evidence>
<dbReference type="RefSeq" id="XP_007741325.1">
    <property type="nucleotide sequence ID" value="XM_007743135.1"/>
</dbReference>
<keyword evidence="13" id="KW-1185">Reference proteome</keyword>
<dbReference type="PANTHER" id="PTHR43895:SF32">
    <property type="entry name" value="SERINE_THREONINE-PROTEIN KINASE CHK1"/>
    <property type="match status" value="1"/>
</dbReference>
<dbReference type="InterPro" id="IPR011009">
    <property type="entry name" value="Kinase-like_dom_sf"/>
</dbReference>
<organism evidence="12 13">
    <name type="scientific">Cladophialophora psammophila CBS 110553</name>
    <dbReference type="NCBI Taxonomy" id="1182543"/>
    <lineage>
        <taxon>Eukaryota</taxon>
        <taxon>Fungi</taxon>
        <taxon>Dikarya</taxon>
        <taxon>Ascomycota</taxon>
        <taxon>Pezizomycotina</taxon>
        <taxon>Eurotiomycetes</taxon>
        <taxon>Chaetothyriomycetidae</taxon>
        <taxon>Chaetothyriales</taxon>
        <taxon>Herpotrichiellaceae</taxon>
        <taxon>Cladophialophora</taxon>
    </lineage>
</organism>
<proteinExistence type="inferred from homology"/>
<dbReference type="Pfam" id="PF00069">
    <property type="entry name" value="Pkinase"/>
    <property type="match status" value="1"/>
</dbReference>
<dbReference type="GO" id="GO:0007165">
    <property type="term" value="P:signal transduction"/>
    <property type="evidence" value="ECO:0007669"/>
    <property type="project" value="TreeGrafter"/>
</dbReference>
<name>W9XA60_9EURO</name>
<keyword evidence="4 9" id="KW-0547">Nucleotide-binding</keyword>
<evidence type="ECO:0000256" key="3">
    <source>
        <dbReference type="ARBA" id="ARBA00022679"/>
    </source>
</evidence>
<evidence type="ECO:0000256" key="5">
    <source>
        <dbReference type="ARBA" id="ARBA00022777"/>
    </source>
</evidence>
<evidence type="ECO:0000256" key="1">
    <source>
        <dbReference type="ARBA" id="ARBA00012513"/>
    </source>
</evidence>
<evidence type="ECO:0000256" key="4">
    <source>
        <dbReference type="ARBA" id="ARBA00022741"/>
    </source>
</evidence>
<dbReference type="InterPro" id="IPR017441">
    <property type="entry name" value="Protein_kinase_ATP_BS"/>
</dbReference>
<keyword evidence="3" id="KW-0808">Transferase</keyword>
<sequence>MGMFIRCLFHHSTLLYAVALWLNAFAVTTTALPSSLRRYGSRVETIGRGSTASVYLCEASETEIFAVKVFDAWDPKEHSTLEDYRKEILRQHSITKRVSDHDSIVQVFDLKEKDEIWFEVMEYYPQSVFAAVAQGNSSEVESECLFKQLIGAVAHVHQHGFAHRDLKLENLMMDSHGKLKLLDFGRAVLAYDFLEQKVLLHYDIIGSDPYMAPEGFRSLKYDPRIADIWSLAMVYYAMTLRQLPWERPHVSDEDSRVFVSSQTSSVSRVSIL</sequence>
<dbReference type="PROSITE" id="PS00107">
    <property type="entry name" value="PROTEIN_KINASE_ATP"/>
    <property type="match status" value="1"/>
</dbReference>
<dbReference type="OrthoDB" id="4062651at2759"/>
<keyword evidence="2 10" id="KW-0723">Serine/threonine-protein kinase</keyword>
<dbReference type="InterPro" id="IPR000719">
    <property type="entry name" value="Prot_kinase_dom"/>
</dbReference>
<comment type="catalytic activity">
    <reaction evidence="8">
        <text>L-seryl-[protein] + ATP = O-phospho-L-seryl-[protein] + ADP + H(+)</text>
        <dbReference type="Rhea" id="RHEA:17989"/>
        <dbReference type="Rhea" id="RHEA-COMP:9863"/>
        <dbReference type="Rhea" id="RHEA-COMP:11604"/>
        <dbReference type="ChEBI" id="CHEBI:15378"/>
        <dbReference type="ChEBI" id="CHEBI:29999"/>
        <dbReference type="ChEBI" id="CHEBI:30616"/>
        <dbReference type="ChEBI" id="CHEBI:83421"/>
        <dbReference type="ChEBI" id="CHEBI:456216"/>
        <dbReference type="EC" id="2.7.11.1"/>
    </reaction>
</comment>
<dbReference type="InterPro" id="IPR008271">
    <property type="entry name" value="Ser/Thr_kinase_AS"/>
</dbReference>
<gene>
    <name evidence="12" type="ORF">A1O5_02520</name>
</gene>
<evidence type="ECO:0000256" key="10">
    <source>
        <dbReference type="RuleBase" id="RU000304"/>
    </source>
</evidence>
<evidence type="ECO:0000256" key="8">
    <source>
        <dbReference type="ARBA" id="ARBA00048679"/>
    </source>
</evidence>
<dbReference type="Proteomes" id="UP000019471">
    <property type="component" value="Unassembled WGS sequence"/>
</dbReference>
<dbReference type="EMBL" id="AMGX01000003">
    <property type="protein sequence ID" value="EXJ74225.1"/>
    <property type="molecule type" value="Genomic_DNA"/>
</dbReference>
<comment type="similarity">
    <text evidence="10">Belongs to the protein kinase superfamily.</text>
</comment>
<dbReference type="eggNOG" id="KOG0590">
    <property type="taxonomic scope" value="Eukaryota"/>
</dbReference>
<dbReference type="AlphaFoldDB" id="W9XA60"/>
<keyword evidence="5 12" id="KW-0418">Kinase</keyword>
<dbReference type="PANTHER" id="PTHR43895">
    <property type="entry name" value="CALCIUM/CALMODULIN-DEPENDENT PROTEIN KINASE KINASE-RELATED"/>
    <property type="match status" value="1"/>
</dbReference>
<dbReference type="HOGENOM" id="CLU_1023095_0_0_1"/>
<keyword evidence="6 9" id="KW-0067">ATP-binding</keyword>
<protein>
    <recommendedName>
        <fullName evidence="1">non-specific serine/threonine protein kinase</fullName>
        <ecNumber evidence="1">2.7.11.1</ecNumber>
    </recommendedName>
</protein>
<dbReference type="PROSITE" id="PS00108">
    <property type="entry name" value="PROTEIN_KINASE_ST"/>
    <property type="match status" value="1"/>
</dbReference>
<dbReference type="GO" id="GO:0005524">
    <property type="term" value="F:ATP binding"/>
    <property type="evidence" value="ECO:0007669"/>
    <property type="project" value="UniProtKB-UniRule"/>
</dbReference>
<evidence type="ECO:0000313" key="13">
    <source>
        <dbReference type="Proteomes" id="UP000019471"/>
    </source>
</evidence>